<feature type="chain" id="PRO_5035592254" evidence="1">
    <location>
        <begin position="20"/>
        <end position="133"/>
    </location>
</feature>
<keyword evidence="1" id="KW-0732">Signal</keyword>
<dbReference type="Proteomes" id="UP000728032">
    <property type="component" value="Unassembled WGS sequence"/>
</dbReference>
<name>A0A7R9M8J6_9ACAR</name>
<proteinExistence type="predicted"/>
<feature type="signal peptide" evidence="1">
    <location>
        <begin position="1"/>
        <end position="19"/>
    </location>
</feature>
<evidence type="ECO:0000256" key="1">
    <source>
        <dbReference type="SAM" id="SignalP"/>
    </source>
</evidence>
<evidence type="ECO:0000313" key="3">
    <source>
        <dbReference type="Proteomes" id="UP000728032"/>
    </source>
</evidence>
<evidence type="ECO:0000313" key="2">
    <source>
        <dbReference type="EMBL" id="CAD7655478.1"/>
    </source>
</evidence>
<keyword evidence="3" id="KW-1185">Reference proteome</keyword>
<dbReference type="EMBL" id="OC924386">
    <property type="protein sequence ID" value="CAD7655478.1"/>
    <property type="molecule type" value="Genomic_DNA"/>
</dbReference>
<accession>A0A7R9M8J6</accession>
<protein>
    <submittedName>
        <fullName evidence="2">Uncharacterized protein</fullName>
    </submittedName>
</protein>
<organism evidence="2">
    <name type="scientific">Oppiella nova</name>
    <dbReference type="NCBI Taxonomy" id="334625"/>
    <lineage>
        <taxon>Eukaryota</taxon>
        <taxon>Metazoa</taxon>
        <taxon>Ecdysozoa</taxon>
        <taxon>Arthropoda</taxon>
        <taxon>Chelicerata</taxon>
        <taxon>Arachnida</taxon>
        <taxon>Acari</taxon>
        <taxon>Acariformes</taxon>
        <taxon>Sarcoptiformes</taxon>
        <taxon>Oribatida</taxon>
        <taxon>Brachypylina</taxon>
        <taxon>Oppioidea</taxon>
        <taxon>Oppiidae</taxon>
        <taxon>Oppiella</taxon>
    </lineage>
</organism>
<sequence>MNFVYIFAAFVVVLVAVCAQEVPKVSELFSFEKLAEYSSLASCFAVIHSDFAYCNQKAEEKGRVSLEDVDENSEWASRVKCCGTWNLRNCWVKFAKDKCDAKQAEQVSRLPYIFMKNLNDTCKDYPDGSDRFD</sequence>
<dbReference type="EMBL" id="CAJPVJ010009561">
    <property type="protein sequence ID" value="CAG2172665.1"/>
    <property type="molecule type" value="Genomic_DNA"/>
</dbReference>
<dbReference type="OrthoDB" id="6505756at2759"/>
<dbReference type="AlphaFoldDB" id="A0A7R9M8J6"/>
<reference evidence="2" key="1">
    <citation type="submission" date="2020-11" db="EMBL/GenBank/DDBJ databases">
        <authorList>
            <person name="Tran Van P."/>
        </authorList>
    </citation>
    <scope>NUCLEOTIDE SEQUENCE</scope>
</reference>
<gene>
    <name evidence="2" type="ORF">ONB1V03_LOCUS12121</name>
</gene>